<dbReference type="Gene3D" id="3.30.565.60">
    <property type="match status" value="1"/>
</dbReference>
<comment type="caution">
    <text evidence="2">The sequence shown here is derived from an EMBL/GenBank/DDBJ whole genome shotgun (WGS) entry which is preliminary data.</text>
</comment>
<protein>
    <submittedName>
        <fullName evidence="2">Transcriptional regulator</fullName>
    </submittedName>
</protein>
<keyword evidence="3" id="KW-1185">Reference proteome</keyword>
<dbReference type="InterPro" id="IPR038461">
    <property type="entry name" value="Schlafen_AlbA_2_dom_sf"/>
</dbReference>
<sequence length="395" mass="43949">MLSEDELLALFRSPESDRVERKASVANADGIRQAICAFANDLAGHERPGVVFVGQHDDGRCADYAVDDRVLTTLAGWRSDGNFQPFPTLTVQRMTLDGCTVAAIIVEPSRNTPVRLDGRVWVRVGPRRSLASPEEERRLTEKRRWRDLPFDAQGIPEAALDDIDLVRFQLEYLVAAVPPDVLAQNQRTVADQLSALRLIDASGRPTTTAILILGKRPQQFFPGAYVQVLRIAGSVLTNPIVDRHELTGTVPDQLRRLDELADLWVRRSAQVGGELRADIADYPIEALRQLFRNAVLHRTYEGTHAPVRVTWYDDRIEIQSPGGPYGQVTIETFGRPGITDYRNPTLAEALKSLGFVERFGIGLEIVRQSLARNGNPPAEFEVIPNYVLATVRGKS</sequence>
<evidence type="ECO:0000313" key="2">
    <source>
        <dbReference type="EMBL" id="KAA5596723.1"/>
    </source>
</evidence>
<organism evidence="2 3">
    <name type="scientific">Blastochloris sulfoviridis</name>
    <dbReference type="NCBI Taxonomy" id="50712"/>
    <lineage>
        <taxon>Bacteria</taxon>
        <taxon>Pseudomonadati</taxon>
        <taxon>Pseudomonadota</taxon>
        <taxon>Alphaproteobacteria</taxon>
        <taxon>Hyphomicrobiales</taxon>
        <taxon>Blastochloridaceae</taxon>
        <taxon>Blastochloris</taxon>
    </lineage>
</organism>
<proteinExistence type="predicted"/>
<dbReference type="OrthoDB" id="9805115at2"/>
<dbReference type="InterPro" id="IPR038475">
    <property type="entry name" value="RecG_C_sf"/>
</dbReference>
<dbReference type="PANTHER" id="PTHR30595:SF6">
    <property type="entry name" value="SCHLAFEN ALBA-2 DOMAIN-CONTAINING PROTEIN"/>
    <property type="match status" value="1"/>
</dbReference>
<dbReference type="AlphaFoldDB" id="A0A5M6HLI5"/>
<dbReference type="PANTHER" id="PTHR30595">
    <property type="entry name" value="GLPR-RELATED TRANSCRIPTIONAL REPRESSOR"/>
    <property type="match status" value="1"/>
</dbReference>
<dbReference type="Gene3D" id="3.30.950.30">
    <property type="entry name" value="Schlafen, AAA domain"/>
    <property type="match status" value="1"/>
</dbReference>
<dbReference type="Pfam" id="PF13749">
    <property type="entry name" value="HATPase_c_4"/>
    <property type="match status" value="1"/>
</dbReference>
<dbReference type="RefSeq" id="WP_150098700.1">
    <property type="nucleotide sequence ID" value="NZ_VWPL01000042.1"/>
</dbReference>
<dbReference type="EMBL" id="VWPL01000042">
    <property type="protein sequence ID" value="KAA5596723.1"/>
    <property type="molecule type" value="Genomic_DNA"/>
</dbReference>
<evidence type="ECO:0000259" key="1">
    <source>
        <dbReference type="Pfam" id="PF04326"/>
    </source>
</evidence>
<dbReference type="Proteomes" id="UP000323886">
    <property type="component" value="Unassembled WGS sequence"/>
</dbReference>
<feature type="domain" description="Schlafen AlbA-2" evidence="1">
    <location>
        <begin position="15"/>
        <end position="128"/>
    </location>
</feature>
<accession>A0A5M6HLI5</accession>
<dbReference type="InterPro" id="IPR007421">
    <property type="entry name" value="Schlafen_AlbA_2_dom"/>
</dbReference>
<dbReference type="Pfam" id="PF04326">
    <property type="entry name" value="SLFN_AlbA_2"/>
    <property type="match status" value="1"/>
</dbReference>
<evidence type="ECO:0000313" key="3">
    <source>
        <dbReference type="Proteomes" id="UP000323886"/>
    </source>
</evidence>
<name>A0A5M6HLI5_9HYPH</name>
<reference evidence="2 3" key="1">
    <citation type="submission" date="2019-09" db="EMBL/GenBank/DDBJ databases">
        <title>Draft Whole-Genome sequence of Blastochloris sulfoviridis DSM 729.</title>
        <authorList>
            <person name="Meyer T.E."/>
            <person name="Kyndt J.A."/>
        </authorList>
    </citation>
    <scope>NUCLEOTIDE SEQUENCE [LARGE SCALE GENOMIC DNA]</scope>
    <source>
        <strain evidence="2 3">DSM 729</strain>
    </source>
</reference>
<gene>
    <name evidence="2" type="ORF">F1193_15455</name>
</gene>